<sequence>MSITGRVSSGHTHSYSHLSPLHQALTTTTLTTTLPPQYQALTTTTLTTTPLTIHHTIATPIRHHHTNQTQPHITIPKRHNYTHYHTKQTPQHIHHRCLGTGIQVTSYVPNCMDGTFDVGSSRRISCLKYTVDS</sequence>
<dbReference type="Proteomes" id="UP001286313">
    <property type="component" value="Unassembled WGS sequence"/>
</dbReference>
<dbReference type="AlphaFoldDB" id="A0AAE1EPU6"/>
<name>A0AAE1EPU6_PETCI</name>
<reference evidence="1" key="1">
    <citation type="submission" date="2023-10" db="EMBL/GenBank/DDBJ databases">
        <title>Genome assemblies of two species of porcelain crab, Petrolisthes cinctipes and Petrolisthes manimaculis (Anomura: Porcellanidae).</title>
        <authorList>
            <person name="Angst P."/>
        </authorList>
    </citation>
    <scope>NUCLEOTIDE SEQUENCE</scope>
    <source>
        <strain evidence="1">PB745_01</strain>
        <tissue evidence="1">Gill</tissue>
    </source>
</reference>
<evidence type="ECO:0000313" key="2">
    <source>
        <dbReference type="Proteomes" id="UP001286313"/>
    </source>
</evidence>
<evidence type="ECO:0000313" key="1">
    <source>
        <dbReference type="EMBL" id="KAK3858251.1"/>
    </source>
</evidence>
<organism evidence="1 2">
    <name type="scientific">Petrolisthes cinctipes</name>
    <name type="common">Flat porcelain crab</name>
    <dbReference type="NCBI Taxonomy" id="88211"/>
    <lineage>
        <taxon>Eukaryota</taxon>
        <taxon>Metazoa</taxon>
        <taxon>Ecdysozoa</taxon>
        <taxon>Arthropoda</taxon>
        <taxon>Crustacea</taxon>
        <taxon>Multicrustacea</taxon>
        <taxon>Malacostraca</taxon>
        <taxon>Eumalacostraca</taxon>
        <taxon>Eucarida</taxon>
        <taxon>Decapoda</taxon>
        <taxon>Pleocyemata</taxon>
        <taxon>Anomura</taxon>
        <taxon>Galatheoidea</taxon>
        <taxon>Porcellanidae</taxon>
        <taxon>Petrolisthes</taxon>
    </lineage>
</organism>
<comment type="caution">
    <text evidence="1">The sequence shown here is derived from an EMBL/GenBank/DDBJ whole genome shotgun (WGS) entry which is preliminary data.</text>
</comment>
<protein>
    <submittedName>
        <fullName evidence="1">Uncharacterized protein</fullName>
    </submittedName>
</protein>
<gene>
    <name evidence="1" type="ORF">Pcinc_035547</name>
</gene>
<proteinExistence type="predicted"/>
<accession>A0AAE1EPU6</accession>
<dbReference type="EMBL" id="JAWQEG010005368">
    <property type="protein sequence ID" value="KAK3858251.1"/>
    <property type="molecule type" value="Genomic_DNA"/>
</dbReference>
<keyword evidence="2" id="KW-1185">Reference proteome</keyword>